<dbReference type="Proteomes" id="UP001383192">
    <property type="component" value="Unassembled WGS sequence"/>
</dbReference>
<evidence type="ECO:0000313" key="2">
    <source>
        <dbReference type="EMBL" id="KAK7062594.1"/>
    </source>
</evidence>
<feature type="compositionally biased region" description="Low complexity" evidence="1">
    <location>
        <begin position="20"/>
        <end position="35"/>
    </location>
</feature>
<organism evidence="2 3">
    <name type="scientific">Paramarasmius palmivorus</name>
    <dbReference type="NCBI Taxonomy" id="297713"/>
    <lineage>
        <taxon>Eukaryota</taxon>
        <taxon>Fungi</taxon>
        <taxon>Dikarya</taxon>
        <taxon>Basidiomycota</taxon>
        <taxon>Agaricomycotina</taxon>
        <taxon>Agaricomycetes</taxon>
        <taxon>Agaricomycetidae</taxon>
        <taxon>Agaricales</taxon>
        <taxon>Marasmiineae</taxon>
        <taxon>Marasmiaceae</taxon>
        <taxon>Paramarasmius</taxon>
    </lineage>
</organism>
<feature type="region of interest" description="Disordered" evidence="1">
    <location>
        <begin position="1"/>
        <end position="133"/>
    </location>
</feature>
<feature type="compositionally biased region" description="Polar residues" evidence="1">
    <location>
        <begin position="110"/>
        <end position="124"/>
    </location>
</feature>
<accession>A0AAW0EFF9</accession>
<keyword evidence="3" id="KW-1185">Reference proteome</keyword>
<comment type="caution">
    <text evidence="2">The sequence shown here is derived from an EMBL/GenBank/DDBJ whole genome shotgun (WGS) entry which is preliminary data.</text>
</comment>
<dbReference type="EMBL" id="JAYKXP010000001">
    <property type="protein sequence ID" value="KAK7062594.1"/>
    <property type="molecule type" value="Genomic_DNA"/>
</dbReference>
<sequence length="146" mass="15348">MAAESKHKPANSTVWVRSGPKPVDPVSSVSTKTVSAKQCHLDQVSLSLPNTDESSDGLGQPKVGPASRVKPSISEADLEDFSSDDFKDGSDNDVRPSKKAKTARDAPTKTEVSAPSTSYGPRTKSVSKGKSKAVESNTIISVLSSF</sequence>
<evidence type="ECO:0000256" key="1">
    <source>
        <dbReference type="SAM" id="MobiDB-lite"/>
    </source>
</evidence>
<gene>
    <name evidence="2" type="ORF">VNI00_000082</name>
</gene>
<proteinExistence type="predicted"/>
<feature type="compositionally biased region" description="Basic and acidic residues" evidence="1">
    <location>
        <begin position="84"/>
        <end position="108"/>
    </location>
</feature>
<name>A0AAW0EFF9_9AGAR</name>
<reference evidence="2 3" key="1">
    <citation type="submission" date="2024-01" db="EMBL/GenBank/DDBJ databases">
        <title>A draft genome for a cacao thread blight-causing isolate of Paramarasmius palmivorus.</title>
        <authorList>
            <person name="Baruah I.K."/>
            <person name="Bukari Y."/>
            <person name="Amoako-Attah I."/>
            <person name="Meinhardt L.W."/>
            <person name="Bailey B.A."/>
            <person name="Cohen S.P."/>
        </authorList>
    </citation>
    <scope>NUCLEOTIDE SEQUENCE [LARGE SCALE GENOMIC DNA]</scope>
    <source>
        <strain evidence="2 3">GH-12</strain>
    </source>
</reference>
<evidence type="ECO:0000313" key="3">
    <source>
        <dbReference type="Proteomes" id="UP001383192"/>
    </source>
</evidence>
<dbReference type="AlphaFoldDB" id="A0AAW0EFF9"/>
<protein>
    <submittedName>
        <fullName evidence="2">Uncharacterized protein</fullName>
    </submittedName>
</protein>